<accession>A0A974WHB4</accession>
<dbReference type="KEGG" id="fuv:JR347_10825"/>
<name>A0A974WHB4_9BACT</name>
<organism evidence="1 2">
    <name type="scientific">Fulvivirga lutea</name>
    <dbReference type="NCBI Taxonomy" id="2810512"/>
    <lineage>
        <taxon>Bacteria</taxon>
        <taxon>Pseudomonadati</taxon>
        <taxon>Bacteroidota</taxon>
        <taxon>Cytophagia</taxon>
        <taxon>Cytophagales</taxon>
        <taxon>Fulvivirgaceae</taxon>
        <taxon>Fulvivirga</taxon>
    </lineage>
</organism>
<evidence type="ECO:0000313" key="1">
    <source>
        <dbReference type="EMBL" id="QSE96110.1"/>
    </source>
</evidence>
<gene>
    <name evidence="1" type="ORF">JR347_10825</name>
</gene>
<dbReference type="AlphaFoldDB" id="A0A974WHB4"/>
<dbReference type="Pfam" id="PF07617">
    <property type="entry name" value="DUF1579"/>
    <property type="match status" value="1"/>
</dbReference>
<reference evidence="1" key="1">
    <citation type="submission" date="2021-02" db="EMBL/GenBank/DDBJ databases">
        <title>Fulvivirga sp. S481 isolated from sea water.</title>
        <authorList>
            <person name="Bae S.S."/>
            <person name="Baek K."/>
        </authorList>
    </citation>
    <scope>NUCLEOTIDE SEQUENCE</scope>
    <source>
        <strain evidence="1">S481</strain>
    </source>
</reference>
<protein>
    <submittedName>
        <fullName evidence="1">DUF1579 family protein</fullName>
    </submittedName>
</protein>
<dbReference type="EMBL" id="CP070608">
    <property type="protein sequence ID" value="QSE96110.1"/>
    <property type="molecule type" value="Genomic_DNA"/>
</dbReference>
<dbReference type="Proteomes" id="UP000662783">
    <property type="component" value="Chromosome"/>
</dbReference>
<evidence type="ECO:0000313" key="2">
    <source>
        <dbReference type="Proteomes" id="UP000662783"/>
    </source>
</evidence>
<dbReference type="InterPro" id="IPR011473">
    <property type="entry name" value="DUF1579"/>
</dbReference>
<keyword evidence="2" id="KW-1185">Reference proteome</keyword>
<sequence>MKQLAILLILTLNKTGAFSQGTSDLNFLLGEWKVKRIYSPNTDKVREYAGKMSSVYSLDSAFIECRFEFERPDKKKAIDLVFFNYNSLFNQYESMWLSSTWPVKVLMEGKIEQNVLSTAAQFPLGNGQTEYVRDTLEFTNNKLLRRTYITTDSTLRNWTYHLLEVSEK</sequence>
<proteinExistence type="predicted"/>
<dbReference type="RefSeq" id="WP_205720623.1">
    <property type="nucleotide sequence ID" value="NZ_CP070608.1"/>
</dbReference>